<dbReference type="AlphaFoldDB" id="A0A9W6L3B7"/>
<feature type="region of interest" description="Disordered" evidence="1">
    <location>
        <begin position="282"/>
        <end position="336"/>
    </location>
</feature>
<dbReference type="Proteomes" id="UP001143463">
    <property type="component" value="Unassembled WGS sequence"/>
</dbReference>
<feature type="compositionally biased region" description="Low complexity" evidence="1">
    <location>
        <begin position="289"/>
        <end position="302"/>
    </location>
</feature>
<reference evidence="2" key="1">
    <citation type="journal article" date="2014" name="Int. J. Syst. Evol. Microbiol.">
        <title>Complete genome sequence of Corynebacterium casei LMG S-19264T (=DSM 44701T), isolated from a smear-ripened cheese.</title>
        <authorList>
            <consortium name="US DOE Joint Genome Institute (JGI-PGF)"/>
            <person name="Walter F."/>
            <person name="Albersmeier A."/>
            <person name="Kalinowski J."/>
            <person name="Ruckert C."/>
        </authorList>
    </citation>
    <scope>NUCLEOTIDE SEQUENCE</scope>
    <source>
        <strain evidence="2">VKM Ac-1069</strain>
    </source>
</reference>
<protein>
    <submittedName>
        <fullName evidence="2">Uncharacterized protein</fullName>
    </submittedName>
</protein>
<organism evidence="2 3">
    <name type="scientific">Pseudonocardia halophobica</name>
    <dbReference type="NCBI Taxonomy" id="29401"/>
    <lineage>
        <taxon>Bacteria</taxon>
        <taxon>Bacillati</taxon>
        <taxon>Actinomycetota</taxon>
        <taxon>Actinomycetes</taxon>
        <taxon>Pseudonocardiales</taxon>
        <taxon>Pseudonocardiaceae</taxon>
        <taxon>Pseudonocardia</taxon>
    </lineage>
</organism>
<sequence length="336" mass="37512">MTRQPFSWEVVPRSGEGPSFFGATLRYTQGNDAAAKMDEVAERISARIAAHQWDYVRFPRDNPQAGPLDAENLYGFIQPEDKRSVSLWASETLHCLRSSLDHAVYTASWLARGKPADGTQFPVCFTPDEWASDRTARQLGQMRAEHAAWIEAVQPCRGVAWTKELHSLHNMDKHRKPIEATPTVQFDVDLSRTYRDPRDSSVLLVPVEHVGIRVRLVGIKRKKREQKRRDIAEVFNPIFRGAGELLNRFLAEEGLPLLRIPETDPPRGGLIPRRLCDGISSPPAARLVPRSAPPAGASPPRRGNLDATTPNLYKAWDGTAARESRGCGSSAEQDPR</sequence>
<evidence type="ECO:0000313" key="2">
    <source>
        <dbReference type="EMBL" id="GLL11346.1"/>
    </source>
</evidence>
<reference evidence="2" key="2">
    <citation type="submission" date="2023-01" db="EMBL/GenBank/DDBJ databases">
        <authorList>
            <person name="Sun Q."/>
            <person name="Evtushenko L."/>
        </authorList>
    </citation>
    <scope>NUCLEOTIDE SEQUENCE</scope>
    <source>
        <strain evidence="2">VKM Ac-1069</strain>
    </source>
</reference>
<accession>A0A9W6L3B7</accession>
<gene>
    <name evidence="2" type="ORF">GCM10017577_24870</name>
</gene>
<keyword evidence="3" id="KW-1185">Reference proteome</keyword>
<comment type="caution">
    <text evidence="2">The sequence shown here is derived from an EMBL/GenBank/DDBJ whole genome shotgun (WGS) entry which is preliminary data.</text>
</comment>
<dbReference type="EMBL" id="BSFQ01000008">
    <property type="protein sequence ID" value="GLL11346.1"/>
    <property type="molecule type" value="Genomic_DNA"/>
</dbReference>
<proteinExistence type="predicted"/>
<evidence type="ECO:0000256" key="1">
    <source>
        <dbReference type="SAM" id="MobiDB-lite"/>
    </source>
</evidence>
<name>A0A9W6L3B7_9PSEU</name>
<evidence type="ECO:0000313" key="3">
    <source>
        <dbReference type="Proteomes" id="UP001143463"/>
    </source>
</evidence>